<dbReference type="PANTHER" id="PTHR42839:SF2">
    <property type="entry name" value="ISOCHORISMATE SYNTHASE ENTC"/>
    <property type="match status" value="1"/>
</dbReference>
<dbReference type="Proteomes" id="UP000663801">
    <property type="component" value="Unassembled WGS sequence"/>
</dbReference>
<comment type="similarity">
    <text evidence="2">Belongs to the isochorismate synthase family.</text>
</comment>
<evidence type="ECO:0000313" key="7">
    <source>
        <dbReference type="EMBL" id="MBM9475799.1"/>
    </source>
</evidence>
<evidence type="ECO:0000256" key="4">
    <source>
        <dbReference type="ARBA" id="ARBA00023235"/>
    </source>
</evidence>
<proteinExistence type="inferred from homology"/>
<comment type="catalytic activity">
    <reaction evidence="1">
        <text>chorismate = isochorismate</text>
        <dbReference type="Rhea" id="RHEA:18985"/>
        <dbReference type="ChEBI" id="CHEBI:29748"/>
        <dbReference type="ChEBI" id="CHEBI:29780"/>
        <dbReference type="EC" id="5.4.4.2"/>
    </reaction>
</comment>
<dbReference type="AlphaFoldDB" id="A0A939C4K0"/>
<reference evidence="7" key="1">
    <citation type="submission" date="2021-01" db="EMBL/GenBank/DDBJ databases">
        <title>KCTC 19127 draft genome.</title>
        <authorList>
            <person name="An D."/>
        </authorList>
    </citation>
    <scope>NUCLEOTIDE SEQUENCE</scope>
    <source>
        <strain evidence="7">KCTC 19127</strain>
    </source>
</reference>
<dbReference type="PANTHER" id="PTHR42839">
    <property type="entry name" value="ISOCHORISMATE SYNTHASE ENTC"/>
    <property type="match status" value="1"/>
</dbReference>
<dbReference type="GO" id="GO:0008909">
    <property type="term" value="F:isochorismate synthase activity"/>
    <property type="evidence" value="ECO:0007669"/>
    <property type="project" value="UniProtKB-EC"/>
</dbReference>
<evidence type="ECO:0000313" key="8">
    <source>
        <dbReference type="Proteomes" id="UP000663801"/>
    </source>
</evidence>
<name>A0A939C4K0_9ACTN</name>
<keyword evidence="4 7" id="KW-0413">Isomerase</keyword>
<dbReference type="InterPro" id="IPR005801">
    <property type="entry name" value="ADC_synthase"/>
</dbReference>
<evidence type="ECO:0000256" key="1">
    <source>
        <dbReference type="ARBA" id="ARBA00000799"/>
    </source>
</evidence>
<evidence type="ECO:0000256" key="3">
    <source>
        <dbReference type="ARBA" id="ARBA00012824"/>
    </source>
</evidence>
<gene>
    <name evidence="7" type="ORF">JL107_05010</name>
</gene>
<comment type="caution">
    <text evidence="7">The sequence shown here is derived from an EMBL/GenBank/DDBJ whole genome shotgun (WGS) entry which is preliminary data.</text>
</comment>
<evidence type="ECO:0000256" key="5">
    <source>
        <dbReference type="ARBA" id="ARBA00041564"/>
    </source>
</evidence>
<dbReference type="Pfam" id="PF00425">
    <property type="entry name" value="Chorismate_bind"/>
    <property type="match status" value="1"/>
</dbReference>
<accession>A0A939C4K0</accession>
<dbReference type="InterPro" id="IPR015890">
    <property type="entry name" value="Chorismate_C"/>
</dbReference>
<dbReference type="RefSeq" id="WP_205255887.1">
    <property type="nucleotide sequence ID" value="NZ_BAAAPV010000002.1"/>
</dbReference>
<protein>
    <recommendedName>
        <fullName evidence="3">isochorismate synthase</fullName>
        <ecNumber evidence="3">5.4.4.2</ecNumber>
    </recommendedName>
    <alternativeName>
        <fullName evidence="5">Isochorismate mutase</fullName>
    </alternativeName>
</protein>
<dbReference type="EMBL" id="JAERWL010000005">
    <property type="protein sequence ID" value="MBM9475799.1"/>
    <property type="molecule type" value="Genomic_DNA"/>
</dbReference>
<evidence type="ECO:0000256" key="2">
    <source>
        <dbReference type="ARBA" id="ARBA00005297"/>
    </source>
</evidence>
<dbReference type="Gene3D" id="3.60.120.10">
    <property type="entry name" value="Anthranilate synthase"/>
    <property type="match status" value="1"/>
</dbReference>
<evidence type="ECO:0000259" key="6">
    <source>
        <dbReference type="Pfam" id="PF00425"/>
    </source>
</evidence>
<organism evidence="7 8">
    <name type="scientific">Nakamurella flavida</name>
    <dbReference type="NCBI Taxonomy" id="363630"/>
    <lineage>
        <taxon>Bacteria</taxon>
        <taxon>Bacillati</taxon>
        <taxon>Actinomycetota</taxon>
        <taxon>Actinomycetes</taxon>
        <taxon>Nakamurellales</taxon>
        <taxon>Nakamurellaceae</taxon>
        <taxon>Nakamurella</taxon>
    </lineage>
</organism>
<dbReference type="SUPFAM" id="SSF56322">
    <property type="entry name" value="ADC synthase"/>
    <property type="match status" value="1"/>
</dbReference>
<dbReference type="NCBIfam" id="TIGR00543">
    <property type="entry name" value="isochor_syn"/>
    <property type="match status" value="1"/>
</dbReference>
<sequence>MTLSRTSPVAAATRVRTTTRAASAGAELIAALPSPTGSASFVRDGDGLVGTGVFARTTVHGPDAAGQIARWWAEVSAGLEVRDEIGLPGTGPVVFVSLGFGDDDASVAVVPSVVHGRRDGTAFTTTLGSPGATPVRPVTTPGRVTYSDAFLSVGGFTGAVARATDRIHAGELDKVVLAHDLLATAQFPVDERFLLRQLARSYPTCWTFAVDGLVGASPEMLVRRTGRVVESRVLAGTAWRDEHGQGEAAIEAGLLASEKDLAEHRFAARSVADTLAPWCVELAVPDRPHPLKLANLTHLATDIRGTLDDRAPTALEVAALLHPTAAVGGSPRAEALALIRELEPHARERYAAPVGWMDSTGDGEFAIALRCAQVDGREVRLMAGCGIVAGSDPEIEAREAQIKMLPIRDALESRA</sequence>
<feature type="domain" description="Chorismate-utilising enzyme C-terminal" evidence="6">
    <location>
        <begin position="156"/>
        <end position="403"/>
    </location>
</feature>
<dbReference type="EC" id="5.4.4.2" evidence="3"/>
<keyword evidence="8" id="KW-1185">Reference proteome</keyword>
<dbReference type="InterPro" id="IPR004561">
    <property type="entry name" value="IsoChor_synthase"/>
</dbReference>